<keyword evidence="3" id="KW-0732">Signal</keyword>
<dbReference type="InterPro" id="IPR036188">
    <property type="entry name" value="FAD/NAD-bd_sf"/>
</dbReference>
<evidence type="ECO:0000313" key="5">
    <source>
        <dbReference type="EMBL" id="KAK4887889.1"/>
    </source>
</evidence>
<dbReference type="PROSITE" id="PS00623">
    <property type="entry name" value="GMC_OXRED_1"/>
    <property type="match status" value="1"/>
</dbReference>
<evidence type="ECO:0000256" key="2">
    <source>
        <dbReference type="RuleBase" id="RU003968"/>
    </source>
</evidence>
<keyword evidence="2" id="KW-0274">FAD</keyword>
<dbReference type="EMBL" id="JARPUR010000001">
    <property type="protein sequence ID" value="KAK4887889.1"/>
    <property type="molecule type" value="Genomic_DNA"/>
</dbReference>
<comment type="similarity">
    <text evidence="1 2">Belongs to the GMC oxidoreductase family.</text>
</comment>
<dbReference type="Gene3D" id="3.50.50.60">
    <property type="entry name" value="FAD/NAD(P)-binding domain"/>
    <property type="match status" value="2"/>
</dbReference>
<dbReference type="Pfam" id="PF00732">
    <property type="entry name" value="GMC_oxred_N"/>
    <property type="match status" value="2"/>
</dbReference>
<accession>A0AAN7PJC5</accession>
<dbReference type="InterPro" id="IPR012132">
    <property type="entry name" value="GMC_OxRdtase"/>
</dbReference>
<proteinExistence type="inferred from homology"/>
<evidence type="ECO:0000256" key="3">
    <source>
        <dbReference type="SAM" id="SignalP"/>
    </source>
</evidence>
<organism evidence="5 6">
    <name type="scientific">Aquatica leii</name>
    <dbReference type="NCBI Taxonomy" id="1421715"/>
    <lineage>
        <taxon>Eukaryota</taxon>
        <taxon>Metazoa</taxon>
        <taxon>Ecdysozoa</taxon>
        <taxon>Arthropoda</taxon>
        <taxon>Hexapoda</taxon>
        <taxon>Insecta</taxon>
        <taxon>Pterygota</taxon>
        <taxon>Neoptera</taxon>
        <taxon>Endopterygota</taxon>
        <taxon>Coleoptera</taxon>
        <taxon>Polyphaga</taxon>
        <taxon>Elateriformia</taxon>
        <taxon>Elateroidea</taxon>
        <taxon>Lampyridae</taxon>
        <taxon>Luciolinae</taxon>
        <taxon>Aquatica</taxon>
    </lineage>
</organism>
<evidence type="ECO:0000256" key="1">
    <source>
        <dbReference type="ARBA" id="ARBA00010790"/>
    </source>
</evidence>
<gene>
    <name evidence="5" type="ORF">RN001_004160</name>
</gene>
<name>A0AAN7PJC5_9COLE</name>
<evidence type="ECO:0000313" key="6">
    <source>
        <dbReference type="Proteomes" id="UP001353858"/>
    </source>
</evidence>
<dbReference type="InterPro" id="IPR007867">
    <property type="entry name" value="GMC_OxRtase_C"/>
</dbReference>
<dbReference type="GO" id="GO:0016614">
    <property type="term" value="F:oxidoreductase activity, acting on CH-OH group of donors"/>
    <property type="evidence" value="ECO:0007669"/>
    <property type="project" value="InterPro"/>
</dbReference>
<keyword evidence="2" id="KW-0285">Flavoprotein</keyword>
<protein>
    <recommendedName>
        <fullName evidence="4">Glucose-methanol-choline oxidoreductase N-terminal domain-containing protein</fullName>
    </recommendedName>
</protein>
<reference evidence="6" key="1">
    <citation type="submission" date="2023-01" db="EMBL/GenBank/DDBJ databases">
        <title>Key to firefly adult light organ development and bioluminescence: homeobox transcription factors regulate luciferase expression and transportation to peroxisome.</title>
        <authorList>
            <person name="Fu X."/>
        </authorList>
    </citation>
    <scope>NUCLEOTIDE SEQUENCE [LARGE SCALE GENOMIC DNA]</scope>
</reference>
<dbReference type="GO" id="GO:0050660">
    <property type="term" value="F:flavin adenine dinucleotide binding"/>
    <property type="evidence" value="ECO:0007669"/>
    <property type="project" value="InterPro"/>
</dbReference>
<feature type="chain" id="PRO_5043010064" description="Glucose-methanol-choline oxidoreductase N-terminal domain-containing protein" evidence="3">
    <location>
        <begin position="17"/>
        <end position="1161"/>
    </location>
</feature>
<keyword evidence="6" id="KW-1185">Reference proteome</keyword>
<dbReference type="Pfam" id="PF05199">
    <property type="entry name" value="GMC_oxred_C"/>
    <property type="match status" value="2"/>
</dbReference>
<feature type="signal peptide" evidence="3">
    <location>
        <begin position="1"/>
        <end position="16"/>
    </location>
</feature>
<dbReference type="InterPro" id="IPR000172">
    <property type="entry name" value="GMC_OxRdtase_N"/>
</dbReference>
<dbReference type="Proteomes" id="UP001353858">
    <property type="component" value="Unassembled WGS sequence"/>
</dbReference>
<dbReference type="SUPFAM" id="SSF54373">
    <property type="entry name" value="FAD-linked reductases, C-terminal domain"/>
    <property type="match status" value="2"/>
</dbReference>
<sequence length="1161" mass="129133">MNFWVCLLMYFSVVKSFDNVKFQYYLNLIANEQNRAFKGSPKVNAYEYAPITNKWEEYGVFDHIIIGAGSAGAVIANRLSEDAYRNVLLLEAGGKAIELTNIPGMTPLIIGLENNWNYSTVPQTTACLGMKNKQCPYPRGKGLGGSSSINGGMYTRGNKKDFDNWHKEGNWGWSYNDVLPLFKKSEKFLYSNSKNRGTNGYLNVVSYNVSNPISQAFFDAHKELGMNVVDYNDIDQIGIGKPQLNILDGKRHSTYKAFLEPVLYRPNLHVSINSFVIKVLIDKKRNAFGVLFSKNKKLYLARSRHDIILSGGTIGSAQILMLSGIGPKQHLTQVGIPVVQDLPVGNNVQEHAFISYFNFVTNYTQPIITIEKLLQEYVNSSSGLLTNTFNVGGLAFHSTKLYDASYPDIEFLIAPPSPTPPGYLEGIITLNDETYKLVSIEKDFQNVFTVFVILLHPKSTGTISLKSSNPFDYPLIDIKMLSDPDNADIETLYQGIKVLLKLVNANAFKKFDARLKRVIHPNCKQYKYLSREFWHCHIRQYSGAMFHPVGSCKMGKTPEMGAVVNPELKVFGIKNLRVADASIMPSITSGATHAPAVMIGEKVAEMIQYGVFDHIIVGAGSAGAVVANRLSEDAYRNVLLLEAGGKAIELTNIPGMMPLTIGLENNWNYTTVPQTTACLGMKNKQCPYPRGKGLGGSSSINGGMHTRGNKKDFDNWHKEGNWGWSYNDVLPLFKKSEKFLYSNSKNRGTNGYLNVVSYNVSNPISEAFFEAHKELGMNVVDYNDVDQIGIGKPQLNILDGKRHSTDKAFLEPVLYRPNLHVSINSFVIKVFIDKKRKAFGVLFSKNKKLYLARSRHDIILSGGTIGSAQILMLSGIGPKQHLTQIGIPVVQDLPVGNNVQEHAIISYINFVTNYTQPITTVEKLLQEYLNSSSGLLTNAFNVGGLAFHSTKPYDASYPDIEFVIMPPSPIPPSYLEGLIALNDETYKLVSTEKDFQNVFTVFVTLLHPKSTGTICLKSSNPFEYPLVDLNMLSDPDNADIETLYQGIQVLLKLANSNAFKKFDARLKRVVHPNCKQYKYLSREFWYCHIKQYSGAMFHLAGSCKMGPSPEMGAVVSPELKVFGIKNLRVADASIMPSITSGHTHAPAVMIGEKVAEMIRNN</sequence>
<comment type="caution">
    <text evidence="5">The sequence shown here is derived from an EMBL/GenBank/DDBJ whole genome shotgun (WGS) entry which is preliminary data.</text>
</comment>
<dbReference type="PANTHER" id="PTHR11552:SF158">
    <property type="entry name" value="GH23626P-RELATED"/>
    <property type="match status" value="1"/>
</dbReference>
<dbReference type="Gene3D" id="3.30.560.10">
    <property type="entry name" value="Glucose Oxidase, domain 3"/>
    <property type="match status" value="2"/>
</dbReference>
<feature type="domain" description="Glucose-methanol-choline oxidoreductase N-terminal" evidence="4">
    <location>
        <begin position="140"/>
        <end position="163"/>
    </location>
</feature>
<dbReference type="PANTHER" id="PTHR11552">
    <property type="entry name" value="GLUCOSE-METHANOL-CHOLINE GMC OXIDOREDUCTASE"/>
    <property type="match status" value="1"/>
</dbReference>
<dbReference type="SUPFAM" id="SSF51905">
    <property type="entry name" value="FAD/NAD(P)-binding domain"/>
    <property type="match status" value="2"/>
</dbReference>
<evidence type="ECO:0000259" key="4">
    <source>
        <dbReference type="PROSITE" id="PS00623"/>
    </source>
</evidence>
<dbReference type="AlphaFoldDB" id="A0AAN7PJC5"/>